<evidence type="ECO:0000313" key="1">
    <source>
        <dbReference type="EMBL" id="EZA57644.1"/>
    </source>
</evidence>
<gene>
    <name evidence="1" type="ORF">X777_00744</name>
</gene>
<dbReference type="EMBL" id="KK107139">
    <property type="protein sequence ID" value="EZA57644.1"/>
    <property type="molecule type" value="Genomic_DNA"/>
</dbReference>
<name>A0A026WRD6_OOCBI</name>
<dbReference type="AlphaFoldDB" id="A0A026WRD6"/>
<evidence type="ECO:0000313" key="2">
    <source>
        <dbReference type="Proteomes" id="UP000053097"/>
    </source>
</evidence>
<protein>
    <submittedName>
        <fullName evidence="1">Uncharacterized protein</fullName>
    </submittedName>
</protein>
<feature type="non-terminal residue" evidence="1">
    <location>
        <position position="1"/>
    </location>
</feature>
<dbReference type="Proteomes" id="UP000053097">
    <property type="component" value="Unassembled WGS sequence"/>
</dbReference>
<keyword evidence="2" id="KW-1185">Reference proteome</keyword>
<organism evidence="1 2">
    <name type="scientific">Ooceraea biroi</name>
    <name type="common">Clonal raider ant</name>
    <name type="synonym">Cerapachys biroi</name>
    <dbReference type="NCBI Taxonomy" id="2015173"/>
    <lineage>
        <taxon>Eukaryota</taxon>
        <taxon>Metazoa</taxon>
        <taxon>Ecdysozoa</taxon>
        <taxon>Arthropoda</taxon>
        <taxon>Hexapoda</taxon>
        <taxon>Insecta</taxon>
        <taxon>Pterygota</taxon>
        <taxon>Neoptera</taxon>
        <taxon>Endopterygota</taxon>
        <taxon>Hymenoptera</taxon>
        <taxon>Apocrita</taxon>
        <taxon>Aculeata</taxon>
        <taxon>Formicoidea</taxon>
        <taxon>Formicidae</taxon>
        <taxon>Dorylinae</taxon>
        <taxon>Ooceraea</taxon>
    </lineage>
</organism>
<reference evidence="1 2" key="1">
    <citation type="journal article" date="2014" name="Curr. Biol.">
        <title>The genome of the clonal raider ant Cerapachys biroi.</title>
        <authorList>
            <person name="Oxley P.R."/>
            <person name="Ji L."/>
            <person name="Fetter-Pruneda I."/>
            <person name="McKenzie S.K."/>
            <person name="Li C."/>
            <person name="Hu H."/>
            <person name="Zhang G."/>
            <person name="Kronauer D.J."/>
        </authorList>
    </citation>
    <scope>NUCLEOTIDE SEQUENCE [LARGE SCALE GENOMIC DNA]</scope>
</reference>
<sequence length="50" mass="5393">VILQHDNARPHVDEEYYLFVGLGSFSSCGLFTGPSPFRLASILIAATKPG</sequence>
<proteinExistence type="predicted"/>
<accession>A0A026WRD6</accession>